<gene>
    <name evidence="2" type="ORF">VP01_929g4</name>
</gene>
<sequence>MVGTNSSNKDQILGQYIKQFGPEDRIAFDSHYKTSSVGDIIGDLFKKLAHEPFQKNHILMRKYNLPSFSDLSYKFFEPPPHIDSEDIYQFTFYDVTSGPFRFPDHKFGTEFDHQHGIFKMIWKANN</sequence>
<proteinExistence type="predicted"/>
<evidence type="ECO:0000313" key="3">
    <source>
        <dbReference type="Proteomes" id="UP000037035"/>
    </source>
</evidence>
<reference evidence="2 3" key="1">
    <citation type="submission" date="2015-08" db="EMBL/GenBank/DDBJ databases">
        <title>Next Generation Sequencing and Analysis of the Genome of Puccinia sorghi L Schw, the Causal Agent of Maize Common Rust.</title>
        <authorList>
            <person name="Rochi L."/>
            <person name="Burguener G."/>
            <person name="Darino M."/>
            <person name="Turjanski A."/>
            <person name="Kreff E."/>
            <person name="Dieguez M.J."/>
            <person name="Sacco F."/>
        </authorList>
    </citation>
    <scope>NUCLEOTIDE SEQUENCE [LARGE SCALE GENOMIC DNA]</scope>
    <source>
        <strain evidence="2 3">RO10H11247</strain>
    </source>
</reference>
<comment type="caution">
    <text evidence="2">The sequence shown here is derived from an EMBL/GenBank/DDBJ whole genome shotgun (WGS) entry which is preliminary data.</text>
</comment>
<protein>
    <recommendedName>
        <fullName evidence="1">Tet-like 2OG-Fe(II) oxygenase domain-containing protein</fullName>
    </recommendedName>
</protein>
<name>A0A0L6U7I8_9BASI</name>
<dbReference type="Proteomes" id="UP000037035">
    <property type="component" value="Unassembled WGS sequence"/>
</dbReference>
<dbReference type="InterPro" id="IPR046798">
    <property type="entry name" value="2OG-FeII_Oxy_6"/>
</dbReference>
<feature type="domain" description="Tet-like 2OG-Fe(II) oxygenase" evidence="1">
    <location>
        <begin position="5"/>
        <end position="73"/>
    </location>
</feature>
<evidence type="ECO:0000259" key="1">
    <source>
        <dbReference type="Pfam" id="PF20515"/>
    </source>
</evidence>
<keyword evidence="3" id="KW-1185">Reference proteome</keyword>
<dbReference type="VEuPathDB" id="FungiDB:VP01_929g4"/>
<accession>A0A0L6U7I8</accession>
<dbReference type="AlphaFoldDB" id="A0A0L6U7I8"/>
<dbReference type="Pfam" id="PF20515">
    <property type="entry name" value="2OG-FeII_Oxy_6"/>
    <property type="match status" value="1"/>
</dbReference>
<organism evidence="2 3">
    <name type="scientific">Puccinia sorghi</name>
    <dbReference type="NCBI Taxonomy" id="27349"/>
    <lineage>
        <taxon>Eukaryota</taxon>
        <taxon>Fungi</taxon>
        <taxon>Dikarya</taxon>
        <taxon>Basidiomycota</taxon>
        <taxon>Pucciniomycotina</taxon>
        <taxon>Pucciniomycetes</taxon>
        <taxon>Pucciniales</taxon>
        <taxon>Pucciniaceae</taxon>
        <taxon>Puccinia</taxon>
    </lineage>
</organism>
<dbReference type="EMBL" id="LAVV01014937">
    <property type="protein sequence ID" value="KNZ44312.1"/>
    <property type="molecule type" value="Genomic_DNA"/>
</dbReference>
<evidence type="ECO:0000313" key="2">
    <source>
        <dbReference type="EMBL" id="KNZ44312.1"/>
    </source>
</evidence>